<gene>
    <name evidence="3" type="ORF">SJAV_00200</name>
</gene>
<accession>A0AAT9GMN6</accession>
<dbReference type="SUPFAM" id="SSF47240">
    <property type="entry name" value="Ferritin-like"/>
    <property type="match status" value="1"/>
</dbReference>
<dbReference type="EMBL" id="AP031322">
    <property type="protein sequence ID" value="BFH72076.1"/>
    <property type="molecule type" value="Genomic_DNA"/>
</dbReference>
<evidence type="ECO:0000256" key="2">
    <source>
        <dbReference type="ARBA" id="ARBA00023033"/>
    </source>
</evidence>
<proteinExistence type="predicted"/>
<dbReference type="GO" id="GO:0004497">
    <property type="term" value="F:monooxygenase activity"/>
    <property type="evidence" value="ECO:0007669"/>
    <property type="project" value="UniProtKB-KW"/>
</dbReference>
<organism evidence="3">
    <name type="scientific">Sulfurisphaera javensis</name>
    <dbReference type="NCBI Taxonomy" id="2049879"/>
    <lineage>
        <taxon>Archaea</taxon>
        <taxon>Thermoproteota</taxon>
        <taxon>Thermoprotei</taxon>
        <taxon>Sulfolobales</taxon>
        <taxon>Sulfolobaceae</taxon>
        <taxon>Sulfurisphaera</taxon>
    </lineage>
</organism>
<reference evidence="3" key="1">
    <citation type="submission" date="2024-03" db="EMBL/GenBank/DDBJ databases">
        <title>Complete genome sequence of Sulfurisphaera javensis strain KD-1.</title>
        <authorList>
            <person name="Sakai H."/>
            <person name="Nur N."/>
            <person name="Suwanto A."/>
            <person name="Kurosawa N."/>
        </authorList>
    </citation>
    <scope>NUCLEOTIDE SEQUENCE</scope>
    <source>
        <strain evidence="3">KD-1</strain>
    </source>
</reference>
<name>A0AAT9GMN6_9CREN</name>
<dbReference type="InterPro" id="IPR012348">
    <property type="entry name" value="RNR-like"/>
</dbReference>
<dbReference type="Gene3D" id="1.10.620.20">
    <property type="entry name" value="Ribonucleotide Reductase, subunit A"/>
    <property type="match status" value="1"/>
</dbReference>
<keyword evidence="1" id="KW-0560">Oxidoreductase</keyword>
<dbReference type="InterPro" id="IPR009078">
    <property type="entry name" value="Ferritin-like_SF"/>
</dbReference>
<dbReference type="GeneID" id="92352954"/>
<evidence type="ECO:0000256" key="1">
    <source>
        <dbReference type="ARBA" id="ARBA00023002"/>
    </source>
</evidence>
<protein>
    <submittedName>
        <fullName evidence="3">Uncharacterized protein</fullName>
    </submittedName>
</protein>
<dbReference type="InterPro" id="IPR003430">
    <property type="entry name" value="Phenol_Hydrox"/>
</dbReference>
<dbReference type="AlphaFoldDB" id="A0AAT9GMN6"/>
<keyword evidence="2" id="KW-0503">Monooxygenase</keyword>
<dbReference type="RefSeq" id="WP_369610327.1">
    <property type="nucleotide sequence ID" value="NZ_AP031322.1"/>
</dbReference>
<sequence length="128" mass="14504">MDEVRHTQVQLLLSHDNISVSPKFAFAHKLFWTDRWLPIAARSFFNDTITGTTATEFALLTTFAFETGFTNLQFVAFVAMANKSNDFVFSTAIQSIQTDESRHAQIGHPVLKTFADITKLSEEMKKKV</sequence>
<dbReference type="KEGG" id="sjv:SJAV_00200"/>
<evidence type="ECO:0000313" key="3">
    <source>
        <dbReference type="EMBL" id="BFH72076.1"/>
    </source>
</evidence>
<dbReference type="Pfam" id="PF02332">
    <property type="entry name" value="Phenol_Hydrox"/>
    <property type="match status" value="1"/>
</dbReference>